<dbReference type="Proteomes" id="UP000613580">
    <property type="component" value="Unassembled WGS sequence"/>
</dbReference>
<organism evidence="2 3">
    <name type="scientific">Mycena chlorophos</name>
    <name type="common">Agaric fungus</name>
    <name type="synonym">Agaricus chlorophos</name>
    <dbReference type="NCBI Taxonomy" id="658473"/>
    <lineage>
        <taxon>Eukaryota</taxon>
        <taxon>Fungi</taxon>
        <taxon>Dikarya</taxon>
        <taxon>Basidiomycota</taxon>
        <taxon>Agaricomycotina</taxon>
        <taxon>Agaricomycetes</taxon>
        <taxon>Agaricomycetidae</taxon>
        <taxon>Agaricales</taxon>
        <taxon>Marasmiineae</taxon>
        <taxon>Mycenaceae</taxon>
        <taxon>Mycena</taxon>
    </lineage>
</organism>
<protein>
    <submittedName>
        <fullName evidence="2">Phosphoglycerate mutase-like protein</fullName>
    </submittedName>
</protein>
<reference evidence="2" key="1">
    <citation type="submission" date="2020-05" db="EMBL/GenBank/DDBJ databases">
        <title>Mycena genomes resolve the evolution of fungal bioluminescence.</title>
        <authorList>
            <person name="Tsai I.J."/>
        </authorList>
    </citation>
    <scope>NUCLEOTIDE SEQUENCE</scope>
    <source>
        <strain evidence="2">110903Hualien_Pintung</strain>
    </source>
</reference>
<gene>
    <name evidence="2" type="ORF">HMN09_00020100</name>
</gene>
<dbReference type="EMBL" id="JACAZE010000001">
    <property type="protein sequence ID" value="KAF7322421.1"/>
    <property type="molecule type" value="Genomic_DNA"/>
</dbReference>
<proteinExistence type="predicted"/>
<name>A0A8H6TTC9_MYCCL</name>
<dbReference type="AlphaFoldDB" id="A0A8H6TTC9"/>
<evidence type="ECO:0000313" key="2">
    <source>
        <dbReference type="EMBL" id="KAF7322421.1"/>
    </source>
</evidence>
<keyword evidence="3" id="KW-1185">Reference proteome</keyword>
<evidence type="ECO:0000256" key="1">
    <source>
        <dbReference type="SAM" id="MobiDB-lite"/>
    </source>
</evidence>
<accession>A0A8H6TTC9</accession>
<sequence>MPVFGRNVNPLAANSAWSRTPTEVSFKNILFNKAANLDGTLNADDRPGTQELSSGARNPLDGYQAGSTPRYPYIGRSPTRQAHPLHAYSQDQSCSTAPSILKQPFGNAKYYHDLHCVQTPRPLPGSRNPQRPPARRLVVHFDDVVEPPPSVSSSLTTSGSEYSMSSWAESAVSTEATTVGGDLPVHPFSMAEPLAVVKEVGANLNQLKEPSCEEMASPKRGFKNFFKFDALSRVFSRVTKKAKVT</sequence>
<feature type="region of interest" description="Disordered" evidence="1">
    <location>
        <begin position="38"/>
        <end position="79"/>
    </location>
</feature>
<evidence type="ECO:0000313" key="3">
    <source>
        <dbReference type="Proteomes" id="UP000613580"/>
    </source>
</evidence>
<comment type="caution">
    <text evidence="2">The sequence shown here is derived from an EMBL/GenBank/DDBJ whole genome shotgun (WGS) entry which is preliminary data.</text>
</comment>